<keyword evidence="1" id="KW-0472">Membrane</keyword>
<name>A0A2W5SER7_CERSP</name>
<protein>
    <submittedName>
        <fullName evidence="2">Uncharacterized protein</fullName>
    </submittedName>
</protein>
<keyword evidence="1" id="KW-1133">Transmembrane helix</keyword>
<dbReference type="AlphaFoldDB" id="A0A2W5SER7"/>
<dbReference type="EMBL" id="QFQS01000001">
    <property type="protein sequence ID" value="PZR00347.1"/>
    <property type="molecule type" value="Genomic_DNA"/>
</dbReference>
<evidence type="ECO:0000313" key="2">
    <source>
        <dbReference type="EMBL" id="PZR00347.1"/>
    </source>
</evidence>
<dbReference type="Proteomes" id="UP000248975">
    <property type="component" value="Unassembled WGS sequence"/>
</dbReference>
<evidence type="ECO:0000313" key="3">
    <source>
        <dbReference type="Proteomes" id="UP000248975"/>
    </source>
</evidence>
<keyword evidence="1" id="KW-0812">Transmembrane</keyword>
<proteinExistence type="predicted"/>
<feature type="transmembrane region" description="Helical" evidence="1">
    <location>
        <begin position="12"/>
        <end position="36"/>
    </location>
</feature>
<sequence length="148" mass="15151">MMTTAWGKIGRTIGSLALALCNATLILVALCLWLAWQVSDTARSVANDISGRVASLDPLRTELAGLTAEVGGLRQELAAIRAGNGVVAASVQDRIAALDTRLQDAATALDKLTADPAVLVQKVVEGAGRSLSDGAAQLMQCAAAGDQP</sequence>
<organism evidence="2 3">
    <name type="scientific">Cereibacter sphaeroides</name>
    <name type="common">Rhodobacter sphaeroides</name>
    <dbReference type="NCBI Taxonomy" id="1063"/>
    <lineage>
        <taxon>Bacteria</taxon>
        <taxon>Pseudomonadati</taxon>
        <taxon>Pseudomonadota</taxon>
        <taxon>Alphaproteobacteria</taxon>
        <taxon>Rhodobacterales</taxon>
        <taxon>Paracoccaceae</taxon>
        <taxon>Cereibacter</taxon>
    </lineage>
</organism>
<accession>A0A2W5SER7</accession>
<comment type="caution">
    <text evidence="2">The sequence shown here is derived from an EMBL/GenBank/DDBJ whole genome shotgun (WGS) entry which is preliminary data.</text>
</comment>
<gene>
    <name evidence="2" type="ORF">DI533_07160</name>
</gene>
<evidence type="ECO:0000256" key="1">
    <source>
        <dbReference type="SAM" id="Phobius"/>
    </source>
</evidence>
<reference evidence="2 3" key="1">
    <citation type="submission" date="2017-08" db="EMBL/GenBank/DDBJ databases">
        <title>Infants hospitalized years apart are colonized by the same room-sourced microbial strains.</title>
        <authorList>
            <person name="Brooks B."/>
            <person name="Olm M.R."/>
            <person name="Firek B.A."/>
            <person name="Baker R."/>
            <person name="Thomas B.C."/>
            <person name="Morowitz M.J."/>
            <person name="Banfield J.F."/>
        </authorList>
    </citation>
    <scope>NUCLEOTIDE SEQUENCE [LARGE SCALE GENOMIC DNA]</scope>
    <source>
        <strain evidence="2">S2_003_000_R2_11</strain>
    </source>
</reference>